<keyword evidence="2" id="KW-1185">Reference proteome</keyword>
<organism evidence="1 2">
    <name type="scientific">Flagellimonas aquimarina</name>
    <dbReference type="NCBI Taxonomy" id="2201895"/>
    <lineage>
        <taxon>Bacteria</taxon>
        <taxon>Pseudomonadati</taxon>
        <taxon>Bacteroidota</taxon>
        <taxon>Flavobacteriia</taxon>
        <taxon>Flavobacteriales</taxon>
        <taxon>Flavobacteriaceae</taxon>
        <taxon>Flagellimonas</taxon>
    </lineage>
</organism>
<comment type="caution">
    <text evidence="1">The sequence shown here is derived from an EMBL/GenBank/DDBJ whole genome shotgun (WGS) entry which is preliminary data.</text>
</comment>
<dbReference type="InterPro" id="IPR027056">
    <property type="entry name" value="Gluconate_2DH_su3"/>
</dbReference>
<evidence type="ECO:0000313" key="2">
    <source>
        <dbReference type="Proteomes" id="UP000245762"/>
    </source>
</evidence>
<accession>A0A316L1C7</accession>
<dbReference type="Proteomes" id="UP000245762">
    <property type="component" value="Unassembled WGS sequence"/>
</dbReference>
<reference evidence="1 2" key="1">
    <citation type="submission" date="2018-05" db="EMBL/GenBank/DDBJ databases">
        <title>Complete genome sequence of Flagellimonas aquimarina ECD12 isolated from seaweed Ecklonia cava.</title>
        <authorList>
            <person name="Choi S."/>
            <person name="Seong C."/>
        </authorList>
    </citation>
    <scope>NUCLEOTIDE SEQUENCE [LARGE SCALE GENOMIC DNA]</scope>
    <source>
        <strain evidence="1 2">ECD12</strain>
    </source>
</reference>
<dbReference type="Pfam" id="PF13618">
    <property type="entry name" value="Gluconate_2-dh3"/>
    <property type="match status" value="1"/>
</dbReference>
<sequence>MERRVALKNMGLAFGYTVAAPTLLGIVQSCSSKKVLDWTPEFFSKDEGTVMHTLVDILLPKTDTPSATEVNVHMFIDKFANEVLPIEHQDFLKMGMNNFTNKVLASAQKEALSELDEEDLEPVFATYLKKRTDEVEEAHEKALEAYFMAVEKNDGSAVLDEEISCYSFANSLRDISIWSYKTSEYVGEEVLAYLPIPGEYIACEDEQTLTQGKAWSL</sequence>
<name>A0A316L1C7_9FLAO</name>
<evidence type="ECO:0008006" key="3">
    <source>
        <dbReference type="Google" id="ProtNLM"/>
    </source>
</evidence>
<gene>
    <name evidence="1" type="ORF">DKG77_02315</name>
</gene>
<dbReference type="AlphaFoldDB" id="A0A316L1C7"/>
<dbReference type="PROSITE" id="PS51257">
    <property type="entry name" value="PROKAR_LIPOPROTEIN"/>
    <property type="match status" value="1"/>
</dbReference>
<dbReference type="OrthoDB" id="6385145at2"/>
<protein>
    <recommendedName>
        <fullName evidence="3">Gluconate 2-dehydrogenase subunit 3 family protein</fullName>
    </recommendedName>
</protein>
<evidence type="ECO:0000313" key="1">
    <source>
        <dbReference type="EMBL" id="PWL39686.1"/>
    </source>
</evidence>
<proteinExistence type="predicted"/>
<dbReference type="RefSeq" id="WP_109659800.1">
    <property type="nucleotide sequence ID" value="NZ_QGEG01000001.1"/>
</dbReference>
<dbReference type="EMBL" id="QGEG01000001">
    <property type="protein sequence ID" value="PWL39686.1"/>
    <property type="molecule type" value="Genomic_DNA"/>
</dbReference>